<comment type="caution">
    <text evidence="3">The sequence shown here is derived from an EMBL/GenBank/DDBJ whole genome shotgun (WGS) entry which is preliminary data.</text>
</comment>
<keyword evidence="2" id="KW-1133">Transmembrane helix</keyword>
<feature type="region of interest" description="Disordered" evidence="1">
    <location>
        <begin position="587"/>
        <end position="608"/>
    </location>
</feature>
<keyword evidence="2" id="KW-0812">Transmembrane</keyword>
<dbReference type="EMBL" id="PXYT01000040">
    <property type="protein sequence ID" value="PSR26176.1"/>
    <property type="molecule type" value="Genomic_DNA"/>
</dbReference>
<evidence type="ECO:0000256" key="2">
    <source>
        <dbReference type="SAM" id="Phobius"/>
    </source>
</evidence>
<gene>
    <name evidence="3" type="ORF">C7B43_14540</name>
</gene>
<feature type="transmembrane region" description="Helical" evidence="2">
    <location>
        <begin position="225"/>
        <end position="246"/>
    </location>
</feature>
<feature type="transmembrane region" description="Helical" evidence="2">
    <location>
        <begin position="63"/>
        <end position="88"/>
    </location>
</feature>
<feature type="transmembrane region" description="Helical" evidence="2">
    <location>
        <begin position="108"/>
        <end position="126"/>
    </location>
</feature>
<proteinExistence type="predicted"/>
<feature type="transmembrane region" description="Helical" evidence="2">
    <location>
        <begin position="169"/>
        <end position="190"/>
    </location>
</feature>
<name>A0A2T2WVC4_9FIRM</name>
<evidence type="ECO:0000313" key="4">
    <source>
        <dbReference type="Proteomes" id="UP000242699"/>
    </source>
</evidence>
<feature type="compositionally biased region" description="Polar residues" evidence="1">
    <location>
        <begin position="587"/>
        <end position="601"/>
    </location>
</feature>
<reference evidence="3 4" key="1">
    <citation type="journal article" date="2014" name="BMC Genomics">
        <title>Comparison of environmental and isolate Sulfobacillus genomes reveals diverse carbon, sulfur, nitrogen, and hydrogen metabolisms.</title>
        <authorList>
            <person name="Justice N.B."/>
            <person name="Norman A."/>
            <person name="Brown C.T."/>
            <person name="Singh A."/>
            <person name="Thomas B.C."/>
            <person name="Banfield J.F."/>
        </authorList>
    </citation>
    <scope>NUCLEOTIDE SEQUENCE [LARGE SCALE GENOMIC DNA]</scope>
    <source>
        <strain evidence="3">AMDSBA1</strain>
    </source>
</reference>
<dbReference type="Proteomes" id="UP000242699">
    <property type="component" value="Unassembled WGS sequence"/>
</dbReference>
<keyword evidence="2" id="KW-0472">Membrane</keyword>
<protein>
    <submittedName>
        <fullName evidence="3">Uncharacterized protein</fullName>
    </submittedName>
</protein>
<sequence>MSWLINQLGNIGAAIFKAVMAITGYFADKIVTFVLQTIVLPVLNNTIFKPFSITNQPHSVGGVLLGVWETLAVISAMVALTMLLFAVFSHMAGNIGGRKSWGEVAEGLMVWLIVLVGGWTFLNLLVQISNAGTQALKGSIDASAIALFSTHVNTATSAMSTTMVIWTDLMSPLVLLLMGALALWAAGVWLMRQIDLVLYGGLLPLTAALGINGNKTPFKWAWSEAMGAVFNQLAMAFILWVGFSFISPSGTGTAAAAAASGSASIDTQFVRILLAITTFTLAARAPQILANLTGHHNAGSGHLLAGMALGYMGAKGFGAAAKMSPAGQAVSMAVQGRQGAAAATAMGWSGRPSVGDRVKNSAVGQAVSQKMSQMGYAARNSKAGQAVSQAASDMAEAHPTLARAAKGAAGAAGSAARTVSKPLRTAASMAYQPMATLGNMAAGGAAASMATHGVGSSAPEHSRATMAQSQAATMSLAQDGVEATGRRLAGSDPTASLDDGIAQAANLTNSSISRLYEHPGTGAQMQVPVNPAAIKQATAQGYKPVINPQTGQGVYQTQFAKGSWQGTLYDKMQTSVLKNIPHAENTQANYYNGSYGSSNPTPGGKTGA</sequence>
<accession>A0A2T2WVC4</accession>
<feature type="transmembrane region" description="Helical" evidence="2">
    <location>
        <begin position="196"/>
        <end position="213"/>
    </location>
</feature>
<evidence type="ECO:0000313" key="3">
    <source>
        <dbReference type="EMBL" id="PSR26176.1"/>
    </source>
</evidence>
<evidence type="ECO:0000256" key="1">
    <source>
        <dbReference type="SAM" id="MobiDB-lite"/>
    </source>
</evidence>
<organism evidence="3 4">
    <name type="scientific">Sulfobacillus benefaciens</name>
    <dbReference type="NCBI Taxonomy" id="453960"/>
    <lineage>
        <taxon>Bacteria</taxon>
        <taxon>Bacillati</taxon>
        <taxon>Bacillota</taxon>
        <taxon>Clostridia</taxon>
        <taxon>Eubacteriales</taxon>
        <taxon>Clostridiales Family XVII. Incertae Sedis</taxon>
        <taxon>Sulfobacillus</taxon>
    </lineage>
</organism>
<dbReference type="AlphaFoldDB" id="A0A2T2WVC4"/>